<gene>
    <name evidence="7" type="ORF">QBZ16_001637</name>
</gene>
<dbReference type="InterPro" id="IPR035979">
    <property type="entry name" value="RBD_domain_sf"/>
</dbReference>
<evidence type="ECO:0000256" key="4">
    <source>
        <dbReference type="ARBA" id="ARBA00023242"/>
    </source>
</evidence>
<evidence type="ECO:0000256" key="1">
    <source>
        <dbReference type="ARBA" id="ARBA00004123"/>
    </source>
</evidence>
<proteinExistence type="inferred from homology"/>
<evidence type="ECO:0000313" key="8">
    <source>
        <dbReference type="Proteomes" id="UP001255856"/>
    </source>
</evidence>
<dbReference type="SUPFAM" id="SSF54928">
    <property type="entry name" value="RNA-binding domain, RBD"/>
    <property type="match status" value="1"/>
</dbReference>
<feature type="compositionally biased region" description="Low complexity" evidence="5">
    <location>
        <begin position="192"/>
        <end position="206"/>
    </location>
</feature>
<dbReference type="AlphaFoldDB" id="A0AAD9ID07"/>
<sequence length="206" mass="21956">MAVAESRTKVVVRRLPPALEEATFRAALGQWMDRTNWIDYCAGRVTPKKAVSSRAYLNFNTPGDAMQFLEGARNQNLSLEDSNREYLAFVAAMEAGGEAVSLPAVERRTDPEGPTPLVKYLLERQAAAAKRGKSGAKAAKDKGPEKKPSEAPAGAVKKDAEKKQKTKGQGARDSSKKPVQILQRRAAEPGEAEGAAALSGAGPSPP</sequence>
<dbReference type="PANTHER" id="PTHR13112">
    <property type="entry name" value="UPF3 REGULATOR OF NONSENSE TRANSCRIPTS-LIKE PROTEIN"/>
    <property type="match status" value="1"/>
</dbReference>
<dbReference type="GO" id="GO:0005737">
    <property type="term" value="C:cytoplasm"/>
    <property type="evidence" value="ECO:0007669"/>
    <property type="project" value="TreeGrafter"/>
</dbReference>
<dbReference type="Pfam" id="PF03467">
    <property type="entry name" value="Smg4_UPF3"/>
    <property type="match status" value="1"/>
</dbReference>
<evidence type="ECO:0000313" key="7">
    <source>
        <dbReference type="EMBL" id="KAK2075529.1"/>
    </source>
</evidence>
<feature type="compositionally biased region" description="Basic and acidic residues" evidence="5">
    <location>
        <begin position="138"/>
        <end position="149"/>
    </location>
</feature>
<evidence type="ECO:0000256" key="3">
    <source>
        <dbReference type="ARBA" id="ARBA00023161"/>
    </source>
</evidence>
<dbReference type="InterPro" id="IPR005120">
    <property type="entry name" value="UPF3_dom"/>
</dbReference>
<evidence type="ECO:0000256" key="2">
    <source>
        <dbReference type="ARBA" id="ARBA00005991"/>
    </source>
</evidence>
<feature type="domain" description="UPF3" evidence="6">
    <location>
        <begin position="6"/>
        <end position="90"/>
    </location>
</feature>
<evidence type="ECO:0000256" key="5">
    <source>
        <dbReference type="SAM" id="MobiDB-lite"/>
    </source>
</evidence>
<dbReference type="InterPro" id="IPR039722">
    <property type="entry name" value="Upf3"/>
</dbReference>
<dbReference type="Proteomes" id="UP001255856">
    <property type="component" value="Unassembled WGS sequence"/>
</dbReference>
<organism evidence="7 8">
    <name type="scientific">Prototheca wickerhamii</name>
    <dbReference type="NCBI Taxonomy" id="3111"/>
    <lineage>
        <taxon>Eukaryota</taxon>
        <taxon>Viridiplantae</taxon>
        <taxon>Chlorophyta</taxon>
        <taxon>core chlorophytes</taxon>
        <taxon>Trebouxiophyceae</taxon>
        <taxon>Chlorellales</taxon>
        <taxon>Chlorellaceae</taxon>
        <taxon>Prototheca</taxon>
    </lineage>
</organism>
<comment type="caution">
    <text evidence="7">The sequence shown here is derived from an EMBL/GenBank/DDBJ whole genome shotgun (WGS) entry which is preliminary data.</text>
</comment>
<dbReference type="InterPro" id="IPR012677">
    <property type="entry name" value="Nucleotide-bd_a/b_plait_sf"/>
</dbReference>
<dbReference type="GO" id="GO:0045727">
    <property type="term" value="P:positive regulation of translation"/>
    <property type="evidence" value="ECO:0007669"/>
    <property type="project" value="TreeGrafter"/>
</dbReference>
<keyword evidence="3" id="KW-0866">Nonsense-mediated mRNA decay</keyword>
<evidence type="ECO:0000259" key="6">
    <source>
        <dbReference type="Pfam" id="PF03467"/>
    </source>
</evidence>
<reference evidence="7" key="1">
    <citation type="submission" date="2021-01" db="EMBL/GenBank/DDBJ databases">
        <authorList>
            <person name="Eckstrom K.M.E."/>
        </authorList>
    </citation>
    <scope>NUCLEOTIDE SEQUENCE</scope>
    <source>
        <strain evidence="7">UVCC 0001</strain>
    </source>
</reference>
<dbReference type="CDD" id="cd12455">
    <property type="entry name" value="RRM_like_Smg4_UPF3"/>
    <property type="match status" value="1"/>
</dbReference>
<accession>A0AAD9ID07</accession>
<dbReference type="GO" id="GO:0000184">
    <property type="term" value="P:nuclear-transcribed mRNA catabolic process, nonsense-mediated decay"/>
    <property type="evidence" value="ECO:0007669"/>
    <property type="project" value="UniProtKB-KW"/>
</dbReference>
<dbReference type="PANTHER" id="PTHR13112:SF0">
    <property type="entry name" value="FI21285P1"/>
    <property type="match status" value="1"/>
</dbReference>
<comment type="subcellular location">
    <subcellularLocation>
        <location evidence="1">Nucleus</location>
    </subcellularLocation>
</comment>
<keyword evidence="8" id="KW-1185">Reference proteome</keyword>
<protein>
    <recommendedName>
        <fullName evidence="6">UPF3 domain-containing protein</fullName>
    </recommendedName>
</protein>
<name>A0AAD9ID07_PROWI</name>
<dbReference type="GO" id="GO:0005730">
    <property type="term" value="C:nucleolus"/>
    <property type="evidence" value="ECO:0007669"/>
    <property type="project" value="TreeGrafter"/>
</dbReference>
<keyword evidence="4" id="KW-0539">Nucleus</keyword>
<comment type="similarity">
    <text evidence="2">Belongs to the RENT3 family.</text>
</comment>
<dbReference type="GO" id="GO:0003729">
    <property type="term" value="F:mRNA binding"/>
    <property type="evidence" value="ECO:0007669"/>
    <property type="project" value="TreeGrafter"/>
</dbReference>
<dbReference type="Gene3D" id="3.30.70.330">
    <property type="match status" value="1"/>
</dbReference>
<feature type="region of interest" description="Disordered" evidence="5">
    <location>
        <begin position="129"/>
        <end position="206"/>
    </location>
</feature>
<dbReference type="EMBL" id="JASFZW010000014">
    <property type="protein sequence ID" value="KAK2075529.1"/>
    <property type="molecule type" value="Genomic_DNA"/>
</dbReference>